<protein>
    <submittedName>
        <fullName evidence="9">Type II secretion protein F</fullName>
    </submittedName>
</protein>
<evidence type="ECO:0000259" key="8">
    <source>
        <dbReference type="Pfam" id="PF00482"/>
    </source>
</evidence>
<dbReference type="GO" id="GO:0005886">
    <property type="term" value="C:plasma membrane"/>
    <property type="evidence" value="ECO:0007669"/>
    <property type="project" value="UniProtKB-SubCell"/>
</dbReference>
<dbReference type="EMBL" id="NIZW01000035">
    <property type="protein sequence ID" value="PHQ31984.1"/>
    <property type="molecule type" value="Genomic_DNA"/>
</dbReference>
<organism evidence="9 10">
    <name type="scientific">Rhodopirellula bahusiensis</name>
    <dbReference type="NCBI Taxonomy" id="2014065"/>
    <lineage>
        <taxon>Bacteria</taxon>
        <taxon>Pseudomonadati</taxon>
        <taxon>Planctomycetota</taxon>
        <taxon>Planctomycetia</taxon>
        <taxon>Pirellulales</taxon>
        <taxon>Pirellulaceae</taxon>
        <taxon>Rhodopirellula</taxon>
    </lineage>
</organism>
<keyword evidence="6 7" id="KW-0472">Membrane</keyword>
<evidence type="ECO:0000256" key="7">
    <source>
        <dbReference type="SAM" id="Phobius"/>
    </source>
</evidence>
<dbReference type="Gene3D" id="1.20.81.30">
    <property type="entry name" value="Type II secretion system (T2SS), domain F"/>
    <property type="match status" value="1"/>
</dbReference>
<accession>A0A2G1VYX8</accession>
<keyword evidence="5 7" id="KW-1133">Transmembrane helix</keyword>
<evidence type="ECO:0000256" key="3">
    <source>
        <dbReference type="ARBA" id="ARBA00022475"/>
    </source>
</evidence>
<evidence type="ECO:0000256" key="5">
    <source>
        <dbReference type="ARBA" id="ARBA00022989"/>
    </source>
</evidence>
<dbReference type="PANTHER" id="PTHR30012">
    <property type="entry name" value="GENERAL SECRETION PATHWAY PROTEIN"/>
    <property type="match status" value="1"/>
</dbReference>
<reference evidence="9 10" key="1">
    <citation type="submission" date="2017-06" db="EMBL/GenBank/DDBJ databases">
        <title>Description of Rhodopirellula bahusiensis sp. nov.</title>
        <authorList>
            <person name="Kizina J."/>
            <person name="Harder J."/>
        </authorList>
    </citation>
    <scope>NUCLEOTIDE SEQUENCE [LARGE SCALE GENOMIC DNA]</scope>
    <source>
        <strain evidence="9 10">SWK21</strain>
    </source>
</reference>
<dbReference type="AlphaFoldDB" id="A0A2G1VYX8"/>
<feature type="transmembrane region" description="Helical" evidence="7">
    <location>
        <begin position="312"/>
        <end position="338"/>
    </location>
</feature>
<feature type="transmembrane region" description="Helical" evidence="7">
    <location>
        <begin position="122"/>
        <end position="143"/>
    </location>
</feature>
<evidence type="ECO:0000256" key="4">
    <source>
        <dbReference type="ARBA" id="ARBA00022692"/>
    </source>
</evidence>
<dbReference type="PANTHER" id="PTHR30012:SF0">
    <property type="entry name" value="TYPE II SECRETION SYSTEM PROTEIN F-RELATED"/>
    <property type="match status" value="1"/>
</dbReference>
<dbReference type="InterPro" id="IPR003004">
    <property type="entry name" value="GspF/PilC"/>
</dbReference>
<feature type="transmembrane region" description="Helical" evidence="7">
    <location>
        <begin position="163"/>
        <end position="189"/>
    </location>
</feature>
<comment type="similarity">
    <text evidence="2">Belongs to the GSP F family.</text>
</comment>
<evidence type="ECO:0000313" key="10">
    <source>
        <dbReference type="Proteomes" id="UP000225740"/>
    </source>
</evidence>
<proteinExistence type="inferred from homology"/>
<comment type="caution">
    <text evidence="9">The sequence shown here is derived from an EMBL/GenBank/DDBJ whole genome shotgun (WGS) entry which is preliminary data.</text>
</comment>
<evidence type="ECO:0000256" key="2">
    <source>
        <dbReference type="ARBA" id="ARBA00005745"/>
    </source>
</evidence>
<evidence type="ECO:0000256" key="1">
    <source>
        <dbReference type="ARBA" id="ARBA00004651"/>
    </source>
</evidence>
<dbReference type="OrthoDB" id="246829at2"/>
<evidence type="ECO:0000313" key="9">
    <source>
        <dbReference type="EMBL" id="PHQ31984.1"/>
    </source>
</evidence>
<dbReference type="Proteomes" id="UP000225740">
    <property type="component" value="Unassembled WGS sequence"/>
</dbReference>
<dbReference type="InterPro" id="IPR018076">
    <property type="entry name" value="T2SS_GspF_dom"/>
</dbReference>
<keyword evidence="3" id="KW-1003">Cell membrane</keyword>
<evidence type="ECO:0000256" key="6">
    <source>
        <dbReference type="ARBA" id="ARBA00023136"/>
    </source>
</evidence>
<gene>
    <name evidence="9" type="ORF">CEE69_28295</name>
</gene>
<feature type="domain" description="Type II secretion system protein GspF" evidence="8">
    <location>
        <begin position="216"/>
        <end position="335"/>
    </location>
</feature>
<sequence length="346" mass="39135">MLIGTVFVARRWTYLDEAESLNRWMRMAAGTRASYPALAESLANGSTSRIACQAKSFSARLMRGESLVNAVRRSKLPVSVDTLAAIQHAQPQSTAASAKETSRFEDIDATTPASAPIIAEQFIYLLATMFLAWGMGFFVQSYLFEMFDEFTEEFNGSSSKFDVAMQTITMVYETIMIVLSIWFVMAILIRWQPNWLIRWIPWFGKDAIARWRCELLRSLAIGIRAGHAEPELLSLAAQSSRVRWIRKRCRKASRLIENGTPLPVALRNSRVVTSKEQSWLTSAAGNHHLPSAINQLVDNIMRRRSLRWKLRMSWLVPLATVFVGIYVTAHIVAVFHFLNGLTRGLS</sequence>
<keyword evidence="10" id="KW-1185">Reference proteome</keyword>
<keyword evidence="4 7" id="KW-0812">Transmembrane</keyword>
<comment type="subcellular location">
    <subcellularLocation>
        <location evidence="1">Cell membrane</location>
        <topology evidence="1">Multi-pass membrane protein</topology>
    </subcellularLocation>
</comment>
<name>A0A2G1VYX8_9BACT</name>
<dbReference type="Pfam" id="PF00482">
    <property type="entry name" value="T2SSF"/>
    <property type="match status" value="1"/>
</dbReference>
<dbReference type="InterPro" id="IPR042094">
    <property type="entry name" value="T2SS_GspF_sf"/>
</dbReference>